<organism evidence="2 3">
    <name type="scientific">Shiella aurantiaca</name>
    <dbReference type="NCBI Taxonomy" id="3058365"/>
    <lineage>
        <taxon>Bacteria</taxon>
        <taxon>Pseudomonadati</taxon>
        <taxon>Bacteroidota</taxon>
        <taxon>Cytophagia</taxon>
        <taxon>Cytophagales</taxon>
        <taxon>Shiellaceae</taxon>
        <taxon>Shiella</taxon>
    </lineage>
</organism>
<protein>
    <submittedName>
        <fullName evidence="2">AAA family ATPase</fullName>
    </submittedName>
</protein>
<reference evidence="2" key="1">
    <citation type="submission" date="2023-06" db="EMBL/GenBank/DDBJ databases">
        <title>Cytophagales bacterium Strain LB-30, isolated from soil.</title>
        <authorList>
            <person name="Liu B."/>
        </authorList>
    </citation>
    <scope>NUCLEOTIDE SEQUENCE</scope>
    <source>
        <strain evidence="2">LB-30</strain>
    </source>
</reference>
<proteinExistence type="predicted"/>
<dbReference type="InterPro" id="IPR027417">
    <property type="entry name" value="P-loop_NTPase"/>
</dbReference>
<dbReference type="CDD" id="cd00267">
    <property type="entry name" value="ABC_ATPase"/>
    <property type="match status" value="1"/>
</dbReference>
<dbReference type="SUPFAM" id="SSF52540">
    <property type="entry name" value="P-loop containing nucleoside triphosphate hydrolases"/>
    <property type="match status" value="1"/>
</dbReference>
<dbReference type="Pfam" id="PF13304">
    <property type="entry name" value="AAA_21"/>
    <property type="match status" value="1"/>
</dbReference>
<comment type="caution">
    <text evidence="2">The sequence shown here is derived from an EMBL/GenBank/DDBJ whole genome shotgun (WGS) entry which is preliminary data.</text>
</comment>
<dbReference type="Proteomes" id="UP001168552">
    <property type="component" value="Unassembled WGS sequence"/>
</dbReference>
<evidence type="ECO:0000313" key="3">
    <source>
        <dbReference type="Proteomes" id="UP001168552"/>
    </source>
</evidence>
<name>A0ABT8F576_9BACT</name>
<evidence type="ECO:0000259" key="1">
    <source>
        <dbReference type="Pfam" id="PF13304"/>
    </source>
</evidence>
<feature type="domain" description="ATPase AAA-type core" evidence="1">
    <location>
        <begin position="232"/>
        <end position="331"/>
    </location>
</feature>
<dbReference type="PANTHER" id="PTHR43581">
    <property type="entry name" value="ATP/GTP PHOSPHATASE"/>
    <property type="match status" value="1"/>
</dbReference>
<evidence type="ECO:0000313" key="2">
    <source>
        <dbReference type="EMBL" id="MDN4165545.1"/>
    </source>
</evidence>
<dbReference type="Gene3D" id="3.40.50.300">
    <property type="entry name" value="P-loop containing nucleotide triphosphate hydrolases"/>
    <property type="match status" value="1"/>
</dbReference>
<dbReference type="RefSeq" id="WP_320004456.1">
    <property type="nucleotide sequence ID" value="NZ_JAUHJS010000004.1"/>
</dbReference>
<dbReference type="InterPro" id="IPR051396">
    <property type="entry name" value="Bact_Antivir_Def_Nuclease"/>
</dbReference>
<dbReference type="InterPro" id="IPR003959">
    <property type="entry name" value="ATPase_AAA_core"/>
</dbReference>
<dbReference type="PIRSF" id="PIRSF029347">
    <property type="entry name" value="RecF"/>
    <property type="match status" value="1"/>
</dbReference>
<keyword evidence="3" id="KW-1185">Reference proteome</keyword>
<dbReference type="PANTHER" id="PTHR43581:SF4">
    <property type="entry name" value="ATP_GTP PHOSPHATASE"/>
    <property type="match status" value="1"/>
</dbReference>
<dbReference type="InterPro" id="IPR014555">
    <property type="entry name" value="RecF-like"/>
</dbReference>
<dbReference type="EMBL" id="JAUHJS010000004">
    <property type="protein sequence ID" value="MDN4165545.1"/>
    <property type="molecule type" value="Genomic_DNA"/>
</dbReference>
<accession>A0ABT8F576</accession>
<sequence length="396" mass="45407">MRIQNYKSLKDTVIHLDKVNLLIGANNSGKSNFLNALVDLQHLIKVIFSQPINRTNPKLLKSLVEKVYKQQNKPLDEMMFELGFDENLFLSLKVNFHQNRTVSYYGFISKVSYWSQLNDSKEWDLSDSFLVSNGLVRFKNNLLEGTIGSSGLDIARYETVRQSLTKQLRNSIKIDHFFYFRPNINSFSGLSEAKPAQELNTEASNLVSFLYNLSQENKTIYQELIHDLNKCIPEIKDLALPIEDVGKLRIRFFDSHGNKFGADEVSEGILYFLAFLALIHQPSPPKVIRLDEPETGIHPRRISELINYIFQLASEKDIQVIMASHSPLVLNEFKDIPEAVHVFDKEDGKTIIRNLEKDIINPQNEAFKKAGLKEIDFTDELSENWLMGLLNGVPND</sequence>
<gene>
    <name evidence="2" type="ORF">QWY31_08535</name>
</gene>